<dbReference type="RefSeq" id="WP_010744873.1">
    <property type="nucleotide sequence ID" value="NZ_BAAAXM010000038.1"/>
</dbReference>
<organism evidence="1 2">
    <name type="scientific">Enterococcus raffinosus</name>
    <dbReference type="NCBI Taxonomy" id="71452"/>
    <lineage>
        <taxon>Bacteria</taxon>
        <taxon>Bacillati</taxon>
        <taxon>Bacillota</taxon>
        <taxon>Bacilli</taxon>
        <taxon>Lactobacillales</taxon>
        <taxon>Enterococcaceae</taxon>
        <taxon>Enterococcus</taxon>
    </lineage>
</organism>
<reference evidence="1" key="1">
    <citation type="submission" date="2023-03" db="EMBL/GenBank/DDBJ databases">
        <authorList>
            <person name="Shen W."/>
            <person name="Cai J."/>
        </authorList>
    </citation>
    <scope>NUCLEOTIDE SEQUENCE</scope>
    <source>
        <strain evidence="1">B646-2</strain>
    </source>
</reference>
<dbReference type="NCBIfam" id="NF033831">
    <property type="entry name" value="sce7725_fam"/>
    <property type="match status" value="1"/>
</dbReference>
<protein>
    <submittedName>
        <fullName evidence="1">Sce7725 family protein</fullName>
    </submittedName>
</protein>
<dbReference type="EMBL" id="JARPXM010000036">
    <property type="protein sequence ID" value="MDT2540349.1"/>
    <property type="molecule type" value="Genomic_DNA"/>
</dbReference>
<evidence type="ECO:0000313" key="2">
    <source>
        <dbReference type="Proteomes" id="UP001249240"/>
    </source>
</evidence>
<proteinExistence type="predicted"/>
<evidence type="ECO:0000313" key="1">
    <source>
        <dbReference type="EMBL" id="MDT2540349.1"/>
    </source>
</evidence>
<comment type="caution">
    <text evidence="1">The sequence shown here is derived from an EMBL/GenBank/DDBJ whole genome shotgun (WGS) entry which is preliminary data.</text>
</comment>
<dbReference type="AlphaFoldDB" id="A0AAW8T613"/>
<dbReference type="InterPro" id="IPR047727">
    <property type="entry name" value="Sce7725-like"/>
</dbReference>
<dbReference type="Proteomes" id="UP001249240">
    <property type="component" value="Unassembled WGS sequence"/>
</dbReference>
<accession>A0AAW8T613</accession>
<sequence>MYYPYLRGKQFDLLAVTTLIKEERWSKRIRPIIEPVRDSATLKKTIELFDKKDIICYLIMNPQVGTARLFEEKRFEWSLKKESSVKKAEIVTKDNSFEATLHLFNEHSPRKNDQFMIKSKDLTVIPDQGRFRVLDVPNKILLREAFQTKKNVANYSEKVDDFYSDEHLFIGSDSVGFSDYTIEGSRYFDKGGPSRAIALHITYFDAYLNLRVKHFVSDTNENAQDQSGKFFEALDKLASWYSRNQDQLLLTLGLEELLHYRKTQKFPGLGTIKKWSLAHHLELIGAFLEQGDHWRRGWKKNGI</sequence>
<name>A0AAW8T613_9ENTE</name>
<gene>
    <name evidence="1" type="ORF">P7D78_19775</name>
</gene>